<dbReference type="RefSeq" id="WP_116018724.1">
    <property type="nucleotide sequence ID" value="NZ_QUOT01000002.1"/>
</dbReference>
<name>A0A3E0TIM2_9GAMM</name>
<proteinExistence type="predicted"/>
<evidence type="ECO:0000313" key="2">
    <source>
        <dbReference type="Proteomes" id="UP000256899"/>
    </source>
</evidence>
<evidence type="ECO:0000313" key="1">
    <source>
        <dbReference type="EMBL" id="REL24391.1"/>
    </source>
</evidence>
<dbReference type="SUPFAM" id="SSF53850">
    <property type="entry name" value="Periplasmic binding protein-like II"/>
    <property type="match status" value="1"/>
</dbReference>
<reference evidence="2" key="1">
    <citation type="submission" date="2018-08" db="EMBL/GenBank/DDBJ databases">
        <title>Thalassotalea euphylliae genome.</title>
        <authorList>
            <person name="Summers S."/>
            <person name="Rice S.A."/>
            <person name="Freckelton M.L."/>
            <person name="Nedved B.T."/>
            <person name="Hadfield M.G."/>
        </authorList>
    </citation>
    <scope>NUCLEOTIDE SEQUENCE [LARGE SCALE GENOMIC DNA]</scope>
    <source>
        <strain evidence="2">H3</strain>
    </source>
</reference>
<keyword evidence="2" id="KW-1185">Reference proteome</keyword>
<dbReference type="Proteomes" id="UP000256899">
    <property type="component" value="Unassembled WGS sequence"/>
</dbReference>
<protein>
    <submittedName>
        <fullName evidence="1">Amino acid ABC transporter substrate-binding protein</fullName>
    </submittedName>
</protein>
<gene>
    <name evidence="1" type="ORF">DXX94_18790</name>
</gene>
<dbReference type="EMBL" id="QUOT01000002">
    <property type="protein sequence ID" value="REL24391.1"/>
    <property type="molecule type" value="Genomic_DNA"/>
</dbReference>
<organism evidence="1 2">
    <name type="scientific">Thalassotalea euphylliae</name>
    <dbReference type="NCBI Taxonomy" id="1655234"/>
    <lineage>
        <taxon>Bacteria</taxon>
        <taxon>Pseudomonadati</taxon>
        <taxon>Pseudomonadota</taxon>
        <taxon>Gammaproteobacteria</taxon>
        <taxon>Alteromonadales</taxon>
        <taxon>Colwelliaceae</taxon>
        <taxon>Thalassotalea</taxon>
    </lineage>
</organism>
<accession>A0A3E0TIM2</accession>
<comment type="caution">
    <text evidence="1">The sequence shown here is derived from an EMBL/GenBank/DDBJ whole genome shotgun (WGS) entry which is preliminary data.</text>
</comment>
<dbReference type="AlphaFoldDB" id="A0A3E0TIM2"/>
<dbReference type="Gene3D" id="3.40.190.10">
    <property type="entry name" value="Periplasmic binding protein-like II"/>
    <property type="match status" value="2"/>
</dbReference>
<sequence>MQQNGFTLKFKNTRLTILASVLCVLITLIFSHRSYAQKNAETKAQTNTQTKAQTITLAVGHDHQNMLENRYDIYKANWDALKMGLKDMGHELKASAAPWARAKAYVQSGKLDGLFIAARLPKRDKWAEFTDTIGYEIYGFFERQNFVPPAQIYAGIRLGGEDRVLSYIPPEKLFYVPTAQRGLELLNQGKVDRFAMSYGYGEYLLKTELKDFKSNIKFNPSESETRSLHIAVSKRHPNKTQVLNILNKAIAHSIAKGYYQAAMEKNKVPKRMWVHSVASIN</sequence>